<dbReference type="Gene3D" id="1.20.272.10">
    <property type="match status" value="1"/>
</dbReference>
<sequence>MLNVICGEDSASSRNYLLKVTDEYKNKGYIVHDIASPYLEDLAKNSGGTIGLFGQKPVYVIANLSRKYSKKKAPKIAKLIEELALDQSILIVDWEEGKSAYILSTLKKIANSFQEFQPQKSIFQLLDDCYPINKKGFIQSLNKVIESQEESFVFAMLCRHVRNLILAKNEALANNLSPWQRKKLLFTARLWPQDKLIGFYEGLSRIDIAIKTSATPYNLKQSLDILACYYL</sequence>
<dbReference type="SUPFAM" id="SSF48019">
    <property type="entry name" value="post-AAA+ oligomerization domain-like"/>
    <property type="match status" value="1"/>
</dbReference>
<dbReference type="GO" id="GO:0003677">
    <property type="term" value="F:DNA binding"/>
    <property type="evidence" value="ECO:0007669"/>
    <property type="project" value="InterPro"/>
</dbReference>
<gene>
    <name evidence="1" type="ORF">A2966_03890</name>
</gene>
<dbReference type="STRING" id="1802067.A2966_03890"/>
<dbReference type="GO" id="GO:0006260">
    <property type="term" value="P:DNA replication"/>
    <property type="evidence" value="ECO:0007669"/>
    <property type="project" value="InterPro"/>
</dbReference>
<organism evidence="1 2">
    <name type="scientific">Candidatus Roizmanbacteria bacterium RIFCSPLOWO2_01_FULL_41_22</name>
    <dbReference type="NCBI Taxonomy" id="1802067"/>
    <lineage>
        <taxon>Bacteria</taxon>
        <taxon>Candidatus Roizmaniibacteriota</taxon>
    </lineage>
</organism>
<comment type="caution">
    <text evidence="1">The sequence shown here is derived from an EMBL/GenBank/DDBJ whole genome shotgun (WGS) entry which is preliminary data.</text>
</comment>
<dbReference type="AlphaFoldDB" id="A0A1F7J918"/>
<accession>A0A1F7J918</accession>
<evidence type="ECO:0000313" key="2">
    <source>
        <dbReference type="Proteomes" id="UP000176480"/>
    </source>
</evidence>
<dbReference type="Proteomes" id="UP000176480">
    <property type="component" value="Unassembled WGS sequence"/>
</dbReference>
<protein>
    <recommendedName>
        <fullName evidence="3">DNA polymerase III delta N-terminal domain-containing protein</fullName>
    </recommendedName>
</protein>
<reference evidence="1 2" key="1">
    <citation type="journal article" date="2016" name="Nat. Commun.">
        <title>Thousands of microbial genomes shed light on interconnected biogeochemical processes in an aquifer system.</title>
        <authorList>
            <person name="Anantharaman K."/>
            <person name="Brown C.T."/>
            <person name="Hug L.A."/>
            <person name="Sharon I."/>
            <person name="Castelle C.J."/>
            <person name="Probst A.J."/>
            <person name="Thomas B.C."/>
            <person name="Singh A."/>
            <person name="Wilkins M.J."/>
            <person name="Karaoz U."/>
            <person name="Brodie E.L."/>
            <person name="Williams K.H."/>
            <person name="Hubbard S.S."/>
            <person name="Banfield J.F."/>
        </authorList>
    </citation>
    <scope>NUCLEOTIDE SEQUENCE [LARGE SCALE GENOMIC DNA]</scope>
</reference>
<dbReference type="EMBL" id="MGAR01000015">
    <property type="protein sequence ID" value="OGK52101.1"/>
    <property type="molecule type" value="Genomic_DNA"/>
</dbReference>
<dbReference type="InterPro" id="IPR008921">
    <property type="entry name" value="DNA_pol3_clamp-load_cplx_C"/>
</dbReference>
<proteinExistence type="predicted"/>
<name>A0A1F7J918_9BACT</name>
<evidence type="ECO:0000313" key="1">
    <source>
        <dbReference type="EMBL" id="OGK52101.1"/>
    </source>
</evidence>
<evidence type="ECO:0008006" key="3">
    <source>
        <dbReference type="Google" id="ProtNLM"/>
    </source>
</evidence>